<dbReference type="EMBL" id="GGEC01059358">
    <property type="protein sequence ID" value="MBX39842.1"/>
    <property type="molecule type" value="Transcribed_RNA"/>
</dbReference>
<protein>
    <submittedName>
        <fullName evidence="1">Uncharacterized protein</fullName>
    </submittedName>
</protein>
<reference evidence="1" key="1">
    <citation type="submission" date="2018-02" db="EMBL/GenBank/DDBJ databases">
        <title>Rhizophora mucronata_Transcriptome.</title>
        <authorList>
            <person name="Meera S.P."/>
            <person name="Sreeshan A."/>
            <person name="Augustine A."/>
        </authorList>
    </citation>
    <scope>NUCLEOTIDE SEQUENCE</scope>
    <source>
        <tissue evidence="1">Leaf</tissue>
    </source>
</reference>
<proteinExistence type="predicted"/>
<name>A0A2P2NBJ3_RHIMU</name>
<dbReference type="AlphaFoldDB" id="A0A2P2NBJ3"/>
<sequence length="55" mass="6409">MLNTSLHTTQSDRSKVTLNKKLLHTHICHTHIHTQTYMDKFATIYTYIHSCVPVV</sequence>
<organism evidence="1">
    <name type="scientific">Rhizophora mucronata</name>
    <name type="common">Asiatic mangrove</name>
    <dbReference type="NCBI Taxonomy" id="61149"/>
    <lineage>
        <taxon>Eukaryota</taxon>
        <taxon>Viridiplantae</taxon>
        <taxon>Streptophyta</taxon>
        <taxon>Embryophyta</taxon>
        <taxon>Tracheophyta</taxon>
        <taxon>Spermatophyta</taxon>
        <taxon>Magnoliopsida</taxon>
        <taxon>eudicotyledons</taxon>
        <taxon>Gunneridae</taxon>
        <taxon>Pentapetalae</taxon>
        <taxon>rosids</taxon>
        <taxon>fabids</taxon>
        <taxon>Malpighiales</taxon>
        <taxon>Rhizophoraceae</taxon>
        <taxon>Rhizophora</taxon>
    </lineage>
</organism>
<accession>A0A2P2NBJ3</accession>
<evidence type="ECO:0000313" key="1">
    <source>
        <dbReference type="EMBL" id="MBX39842.1"/>
    </source>
</evidence>